<dbReference type="SUPFAM" id="SSF57783">
    <property type="entry name" value="Zinc beta-ribbon"/>
    <property type="match status" value="1"/>
</dbReference>
<sequence length="168" mass="20229">MRQIKTPETFRKNVVNQFDKTTILSKREAGNLERGIFNYSIRDADLKNVVKKWENPYFVQIYIDRFRTVWRNINQIVNRIEKKEIKAREVGKMTHQELDPEKWEELIQQKKEKDENRYAPKLEANTDNYTCRKCKSKECSYYQLQTRSADEPMTTFVTCISCGNRWKC</sequence>
<dbReference type="Gene3D" id="2.20.25.10">
    <property type="match status" value="1"/>
</dbReference>
<evidence type="ECO:0000256" key="3">
    <source>
        <dbReference type="ARBA" id="ARBA00022833"/>
    </source>
</evidence>
<accession>A0A6C0CRM8</accession>
<reference evidence="5" key="1">
    <citation type="journal article" date="2020" name="Nature">
        <title>Giant virus diversity and host interactions through global metagenomics.</title>
        <authorList>
            <person name="Schulz F."/>
            <person name="Roux S."/>
            <person name="Paez-Espino D."/>
            <person name="Jungbluth S."/>
            <person name="Walsh D.A."/>
            <person name="Denef V.J."/>
            <person name="McMahon K.D."/>
            <person name="Konstantinidis K.T."/>
            <person name="Eloe-Fadrosh E.A."/>
            <person name="Kyrpides N.C."/>
            <person name="Woyke T."/>
        </authorList>
    </citation>
    <scope>NUCLEOTIDE SEQUENCE</scope>
    <source>
        <strain evidence="5">GVMAG-M-3300021425-30</strain>
    </source>
</reference>
<dbReference type="PROSITE" id="PS00466">
    <property type="entry name" value="ZF_TFIIS_1"/>
    <property type="match status" value="1"/>
</dbReference>
<protein>
    <recommendedName>
        <fullName evidence="4">TFIIS-type domain-containing protein</fullName>
    </recommendedName>
</protein>
<dbReference type="PANTHER" id="PTHR11477:SF0">
    <property type="entry name" value="IP08861P-RELATED"/>
    <property type="match status" value="1"/>
</dbReference>
<dbReference type="GO" id="GO:0006351">
    <property type="term" value="P:DNA-templated transcription"/>
    <property type="evidence" value="ECO:0007669"/>
    <property type="project" value="InterPro"/>
</dbReference>
<evidence type="ECO:0000256" key="2">
    <source>
        <dbReference type="ARBA" id="ARBA00022771"/>
    </source>
</evidence>
<proteinExistence type="predicted"/>
<dbReference type="GO" id="GO:0003676">
    <property type="term" value="F:nucleic acid binding"/>
    <property type="evidence" value="ECO:0007669"/>
    <property type="project" value="InterPro"/>
</dbReference>
<feature type="domain" description="TFIIS-type" evidence="4">
    <location>
        <begin position="127"/>
        <end position="167"/>
    </location>
</feature>
<keyword evidence="2" id="KW-0863">Zinc-finger</keyword>
<keyword evidence="3" id="KW-0862">Zinc</keyword>
<dbReference type="CDD" id="cd13749">
    <property type="entry name" value="Zn-ribbon_TFIIS"/>
    <property type="match status" value="1"/>
</dbReference>
<dbReference type="GO" id="GO:0005634">
    <property type="term" value="C:nucleus"/>
    <property type="evidence" value="ECO:0007669"/>
    <property type="project" value="TreeGrafter"/>
</dbReference>
<dbReference type="PROSITE" id="PS51133">
    <property type="entry name" value="ZF_TFIIS_2"/>
    <property type="match status" value="1"/>
</dbReference>
<organism evidence="5">
    <name type="scientific">viral metagenome</name>
    <dbReference type="NCBI Taxonomy" id="1070528"/>
    <lineage>
        <taxon>unclassified sequences</taxon>
        <taxon>metagenomes</taxon>
        <taxon>organismal metagenomes</taxon>
    </lineage>
</organism>
<dbReference type="AlphaFoldDB" id="A0A6C0CRM8"/>
<evidence type="ECO:0000313" key="5">
    <source>
        <dbReference type="EMBL" id="QHT06354.1"/>
    </source>
</evidence>
<keyword evidence="1" id="KW-0479">Metal-binding</keyword>
<dbReference type="GO" id="GO:0008270">
    <property type="term" value="F:zinc ion binding"/>
    <property type="evidence" value="ECO:0007669"/>
    <property type="project" value="UniProtKB-KW"/>
</dbReference>
<dbReference type="InterPro" id="IPR001222">
    <property type="entry name" value="Znf_TFIIS"/>
</dbReference>
<dbReference type="PANTHER" id="PTHR11477">
    <property type="entry name" value="TRANSCRIPTION FACTOR S-II ZINC FINGER DOMAIN-CONTAINING PROTEIN"/>
    <property type="match status" value="1"/>
</dbReference>
<dbReference type="EMBL" id="MN739467">
    <property type="protein sequence ID" value="QHT06354.1"/>
    <property type="molecule type" value="Genomic_DNA"/>
</dbReference>
<evidence type="ECO:0000259" key="4">
    <source>
        <dbReference type="PROSITE" id="PS51133"/>
    </source>
</evidence>
<evidence type="ECO:0000256" key="1">
    <source>
        <dbReference type="ARBA" id="ARBA00022723"/>
    </source>
</evidence>
<dbReference type="Pfam" id="PF01096">
    <property type="entry name" value="Zn_ribbon_TFIIS"/>
    <property type="match status" value="1"/>
</dbReference>
<dbReference type="SMART" id="SM00440">
    <property type="entry name" value="ZnF_C2C2"/>
    <property type="match status" value="1"/>
</dbReference>
<name>A0A6C0CRM8_9ZZZZ</name>